<sequence>MLRDMLISEITVRVFDGLRESRSLARLGMRYGDAPLLKARSLVSSLTVLHAFSTTLTSVVALQHCTALEVADVSACAPLADLGTLDLAPCLREVDAAGSGVLHVSGLSRSCSLERFLLAQCVHLDEVGPLGQCVDLRELRPHWRWCSAVGRIGSRPLFESPRHQFLPPAAEFHIVAGSSAATLFVHKWLHSGPATN</sequence>
<dbReference type="InterPro" id="IPR032675">
    <property type="entry name" value="LRR_dom_sf"/>
</dbReference>
<dbReference type="SUPFAM" id="SSF52058">
    <property type="entry name" value="L domain-like"/>
    <property type="match status" value="1"/>
</dbReference>
<dbReference type="AlphaFoldDB" id="A0A3Q8IIT4"/>
<dbReference type="VEuPathDB" id="TriTrypDB:LdCL_310035600"/>
<evidence type="ECO:0000313" key="2">
    <source>
        <dbReference type="Proteomes" id="UP000274082"/>
    </source>
</evidence>
<proteinExistence type="predicted"/>
<name>A0A3Q8IIT4_LEIDO</name>
<gene>
    <name evidence="1" type="ORF">LdCL_310035600</name>
</gene>
<protein>
    <submittedName>
        <fullName evidence="1">Uncharacterized protein</fullName>
    </submittedName>
</protein>
<dbReference type="Gene3D" id="3.80.10.10">
    <property type="entry name" value="Ribonuclease Inhibitor"/>
    <property type="match status" value="1"/>
</dbReference>
<dbReference type="Proteomes" id="UP000274082">
    <property type="component" value="Chromosome 31"/>
</dbReference>
<dbReference type="OrthoDB" id="268022at2759"/>
<dbReference type="EMBL" id="CP029530">
    <property type="protein sequence ID" value="AYU81482.1"/>
    <property type="molecule type" value="Genomic_DNA"/>
</dbReference>
<organism evidence="1 2">
    <name type="scientific">Leishmania donovani</name>
    <dbReference type="NCBI Taxonomy" id="5661"/>
    <lineage>
        <taxon>Eukaryota</taxon>
        <taxon>Discoba</taxon>
        <taxon>Euglenozoa</taxon>
        <taxon>Kinetoplastea</taxon>
        <taxon>Metakinetoplastina</taxon>
        <taxon>Trypanosomatida</taxon>
        <taxon>Trypanosomatidae</taxon>
        <taxon>Leishmaniinae</taxon>
        <taxon>Leishmania</taxon>
    </lineage>
</organism>
<accession>A0A3Q8IIT4</accession>
<keyword evidence="2" id="KW-1185">Reference proteome</keyword>
<reference evidence="1 2" key="1">
    <citation type="journal article" date="2018" name="Sci. Rep.">
        <title>A complete Leishmania donovani reference genome identifies novel genetic variations associated with virulence.</title>
        <authorList>
            <person name="Lypaczewski P."/>
            <person name="Hoshizaki J."/>
            <person name="Zhang W.-W."/>
            <person name="McCall L.-I."/>
            <person name="Torcivia-Rodriguez J."/>
            <person name="Simonyan V."/>
            <person name="Kaur A."/>
            <person name="Dewar K."/>
            <person name="Matlashewski G."/>
        </authorList>
    </citation>
    <scope>NUCLEOTIDE SEQUENCE [LARGE SCALE GENOMIC DNA]</scope>
    <source>
        <strain evidence="1 2">LdCL</strain>
    </source>
</reference>
<evidence type="ECO:0000313" key="1">
    <source>
        <dbReference type="EMBL" id="AYU81482.1"/>
    </source>
</evidence>